<dbReference type="InterPro" id="IPR000571">
    <property type="entry name" value="Znf_CCCH"/>
</dbReference>
<feature type="domain" description="C3H1-type" evidence="8">
    <location>
        <begin position="171"/>
        <end position="206"/>
    </location>
</feature>
<dbReference type="Gene3D" id="3.30.1370.210">
    <property type="match status" value="1"/>
</dbReference>
<evidence type="ECO:0000256" key="1">
    <source>
        <dbReference type="ARBA" id="ARBA00022679"/>
    </source>
</evidence>
<dbReference type="InterPro" id="IPR036855">
    <property type="entry name" value="Znf_CCCH_sf"/>
</dbReference>
<keyword evidence="2 5" id="KW-0479">Metal-binding</keyword>
<dbReference type="SUPFAM" id="SSF90229">
    <property type="entry name" value="CCCH zinc finger"/>
    <property type="match status" value="1"/>
</dbReference>
<evidence type="ECO:0000313" key="10">
    <source>
        <dbReference type="Proteomes" id="UP000623467"/>
    </source>
</evidence>
<feature type="region of interest" description="Disordered" evidence="6">
    <location>
        <begin position="291"/>
        <end position="379"/>
    </location>
</feature>
<feature type="compositionally biased region" description="Polar residues" evidence="6">
    <location>
        <begin position="554"/>
        <end position="564"/>
    </location>
</feature>
<dbReference type="PROSITE" id="PS50103">
    <property type="entry name" value="ZF_C3H1"/>
    <property type="match status" value="3"/>
</dbReference>
<dbReference type="OrthoDB" id="250836at2759"/>
<gene>
    <name evidence="9" type="ORF">MSAN_00708100</name>
</gene>
<feature type="compositionally biased region" description="Low complexity" evidence="6">
    <location>
        <begin position="343"/>
        <end position="353"/>
    </location>
</feature>
<accession>A0A8H6Z1Y4</accession>
<feature type="compositionally biased region" description="Acidic residues" evidence="6">
    <location>
        <begin position="354"/>
        <end position="365"/>
    </location>
</feature>
<evidence type="ECO:0000256" key="6">
    <source>
        <dbReference type="SAM" id="MobiDB-lite"/>
    </source>
</evidence>
<feature type="zinc finger region" description="C3H1-type" evidence="5">
    <location>
        <begin position="171"/>
        <end position="206"/>
    </location>
</feature>
<keyword evidence="3 5" id="KW-0863">Zinc-finger</keyword>
<evidence type="ECO:0000256" key="4">
    <source>
        <dbReference type="ARBA" id="ARBA00022833"/>
    </source>
</evidence>
<keyword evidence="10" id="KW-1185">Reference proteome</keyword>
<dbReference type="InterPro" id="IPR018957">
    <property type="entry name" value="Znf_C3HC4_RING-type"/>
</dbReference>
<dbReference type="SUPFAM" id="SSF57850">
    <property type="entry name" value="RING/U-box"/>
    <property type="match status" value="1"/>
</dbReference>
<evidence type="ECO:0000259" key="7">
    <source>
        <dbReference type="PROSITE" id="PS50089"/>
    </source>
</evidence>
<dbReference type="Pfam" id="PF00642">
    <property type="entry name" value="zf-CCCH"/>
    <property type="match status" value="1"/>
</dbReference>
<evidence type="ECO:0000259" key="8">
    <source>
        <dbReference type="PROSITE" id="PS50103"/>
    </source>
</evidence>
<evidence type="ECO:0000256" key="3">
    <source>
        <dbReference type="ARBA" id="ARBA00022771"/>
    </source>
</evidence>
<keyword evidence="4 5" id="KW-0862">Zinc</keyword>
<reference evidence="9" key="1">
    <citation type="submission" date="2020-05" db="EMBL/GenBank/DDBJ databases">
        <title>Mycena genomes resolve the evolution of fungal bioluminescence.</title>
        <authorList>
            <person name="Tsai I.J."/>
        </authorList>
    </citation>
    <scope>NUCLEOTIDE SEQUENCE</scope>
    <source>
        <strain evidence="9">160909Yilan</strain>
    </source>
</reference>
<organism evidence="9 10">
    <name type="scientific">Mycena sanguinolenta</name>
    <dbReference type="NCBI Taxonomy" id="230812"/>
    <lineage>
        <taxon>Eukaryota</taxon>
        <taxon>Fungi</taxon>
        <taxon>Dikarya</taxon>
        <taxon>Basidiomycota</taxon>
        <taxon>Agaricomycotina</taxon>
        <taxon>Agaricomycetes</taxon>
        <taxon>Agaricomycetidae</taxon>
        <taxon>Agaricales</taxon>
        <taxon>Marasmiineae</taxon>
        <taxon>Mycenaceae</taxon>
        <taxon>Mycena</taxon>
    </lineage>
</organism>
<feature type="compositionally biased region" description="Polar residues" evidence="6">
    <location>
        <begin position="419"/>
        <end position="437"/>
    </location>
</feature>
<dbReference type="GO" id="GO:0000209">
    <property type="term" value="P:protein polyubiquitination"/>
    <property type="evidence" value="ECO:0007669"/>
    <property type="project" value="InterPro"/>
</dbReference>
<feature type="compositionally biased region" description="Acidic residues" evidence="6">
    <location>
        <begin position="447"/>
        <end position="460"/>
    </location>
</feature>
<dbReference type="SMART" id="SM00356">
    <property type="entry name" value="ZnF_C3H1"/>
    <property type="match status" value="3"/>
</dbReference>
<dbReference type="InterPro" id="IPR013083">
    <property type="entry name" value="Znf_RING/FYVE/PHD"/>
</dbReference>
<feature type="region of interest" description="Disordered" evidence="6">
    <location>
        <begin position="415"/>
        <end position="564"/>
    </location>
</feature>
<dbReference type="PROSITE" id="PS00518">
    <property type="entry name" value="ZF_RING_1"/>
    <property type="match status" value="1"/>
</dbReference>
<dbReference type="Proteomes" id="UP000623467">
    <property type="component" value="Unassembled WGS sequence"/>
</dbReference>
<dbReference type="Gene3D" id="3.30.40.10">
    <property type="entry name" value="Zinc/RING finger domain, C3HC4 (zinc finger)"/>
    <property type="match status" value="1"/>
</dbReference>
<feature type="zinc finger region" description="C3H1-type" evidence="5">
    <location>
        <begin position="15"/>
        <end position="44"/>
    </location>
</feature>
<feature type="domain" description="C3H1-type" evidence="8">
    <location>
        <begin position="50"/>
        <end position="77"/>
    </location>
</feature>
<feature type="zinc finger region" description="C3H1-type" evidence="5">
    <location>
        <begin position="50"/>
        <end position="77"/>
    </location>
</feature>
<name>A0A8H6Z1Y4_9AGAR</name>
<dbReference type="EMBL" id="JACAZH010000004">
    <property type="protein sequence ID" value="KAF7370748.1"/>
    <property type="molecule type" value="Genomic_DNA"/>
</dbReference>
<dbReference type="GO" id="GO:0008270">
    <property type="term" value="F:zinc ion binding"/>
    <property type="evidence" value="ECO:0007669"/>
    <property type="project" value="UniProtKB-KW"/>
</dbReference>
<evidence type="ECO:0008006" key="11">
    <source>
        <dbReference type="Google" id="ProtNLM"/>
    </source>
</evidence>
<dbReference type="InterPro" id="IPR017907">
    <property type="entry name" value="Znf_RING_CS"/>
</dbReference>
<feature type="compositionally biased region" description="Low complexity" evidence="6">
    <location>
        <begin position="500"/>
        <end position="515"/>
    </location>
</feature>
<evidence type="ECO:0000256" key="2">
    <source>
        <dbReference type="ARBA" id="ARBA00022723"/>
    </source>
</evidence>
<protein>
    <recommendedName>
        <fullName evidence="11">RING-type E3 ubiquitin transferase</fullName>
    </recommendedName>
</protein>
<feature type="domain" description="C3H1-type" evidence="8">
    <location>
        <begin position="15"/>
        <end position="44"/>
    </location>
</feature>
<dbReference type="PROSITE" id="PS50089">
    <property type="entry name" value="ZF_RING_2"/>
    <property type="match status" value="1"/>
</dbReference>
<comment type="caution">
    <text evidence="9">The sequence shown here is derived from an EMBL/GenBank/DDBJ whole genome shotgun (WGS) entry which is preliminary data.</text>
</comment>
<dbReference type="AlphaFoldDB" id="A0A8H6Z1Y4"/>
<dbReference type="Pfam" id="PF00097">
    <property type="entry name" value="zf-C3HC4"/>
    <property type="match status" value="1"/>
</dbReference>
<dbReference type="SMART" id="SM00184">
    <property type="entry name" value="RING"/>
    <property type="match status" value="1"/>
</dbReference>
<proteinExistence type="predicted"/>
<dbReference type="InterPro" id="IPR001841">
    <property type="entry name" value="Znf_RING"/>
</dbReference>
<dbReference type="GO" id="GO:0061630">
    <property type="term" value="F:ubiquitin protein ligase activity"/>
    <property type="evidence" value="ECO:0007669"/>
    <property type="project" value="InterPro"/>
</dbReference>
<keyword evidence="1" id="KW-0808">Transferase</keyword>
<sequence length="578" mass="62917">MSSESAAVSSRPVTSKSRGICKYYNTERGCFAPPGKCKFLHGPDATHTPYDQAKTCRFYAAGFCKRGAKCWFIHTKGKEKAVETDEEDDLCSICFDKPDTYGLLTDCSHIFCITCIKQWRDPANKSIDVVDSGNTKRCPMCRGSSKFIIPSSKFYPQGEAKDAALARYMDSMKRVPCKHFQKSLASGRGTPFCPFGKDCFYQHRNPDGTDYISILGIDDARIRAQRQTAQFGLPEFHRAGLIRQLESVFAQSASLGLGPRLPGLFDEGLDDSALIRRRLEILADQMLASLTAQDPHSDSEGPSDEEDEAMPPLERVDAPRRETRIFPEEPDSGTDGEMPALASVSDSSDSAPSSDEDDDDEEDDNYSNTLDPGDAPYDRIQTVRPFDLVFDPGMDAHDAANNRGVFMRLRSFLDDFSRSGPSTPTAESSTRAVNTPTADPPVPLDTAAEEDDADADDESDMPPLEREPPFVTDGRGRVVWSSSSDSGTGQQGGSSGPRRASVSFPGAFPPASSSAIEKPPSPRQTTAMGEGGFTTDGRGRVIGTTGTREDAEDSGSSTTEEAPIQTRSFFGRVLDAFF</sequence>
<dbReference type="InterPro" id="IPR045072">
    <property type="entry name" value="MKRN-like"/>
</dbReference>
<dbReference type="PANTHER" id="PTHR11224">
    <property type="entry name" value="MAKORIN-RELATED"/>
    <property type="match status" value="1"/>
</dbReference>
<feature type="compositionally biased region" description="Low complexity" evidence="6">
    <location>
        <begin position="477"/>
        <end position="488"/>
    </location>
</feature>
<feature type="compositionally biased region" description="Basic and acidic residues" evidence="6">
    <location>
        <begin position="314"/>
        <end position="327"/>
    </location>
</feature>
<feature type="domain" description="RING-type" evidence="7">
    <location>
        <begin position="91"/>
        <end position="142"/>
    </location>
</feature>
<evidence type="ECO:0000256" key="5">
    <source>
        <dbReference type="PROSITE-ProRule" id="PRU00723"/>
    </source>
</evidence>
<dbReference type="PANTHER" id="PTHR11224:SF10">
    <property type="entry name" value="IP09428P-RELATED"/>
    <property type="match status" value="1"/>
</dbReference>
<evidence type="ECO:0000313" key="9">
    <source>
        <dbReference type="EMBL" id="KAF7370748.1"/>
    </source>
</evidence>